<evidence type="ECO:0000256" key="2">
    <source>
        <dbReference type="SAM" id="Phobius"/>
    </source>
</evidence>
<dbReference type="InterPro" id="IPR003961">
    <property type="entry name" value="FN3_dom"/>
</dbReference>
<evidence type="ECO:0000259" key="4">
    <source>
        <dbReference type="PROSITE" id="PS50853"/>
    </source>
</evidence>
<dbReference type="Pfam" id="PF13927">
    <property type="entry name" value="Ig_3"/>
    <property type="match status" value="1"/>
</dbReference>
<feature type="non-terminal residue" evidence="5">
    <location>
        <position position="1"/>
    </location>
</feature>
<feature type="domain" description="Ig-like" evidence="3">
    <location>
        <begin position="2"/>
        <end position="74"/>
    </location>
</feature>
<feature type="region of interest" description="Disordered" evidence="1">
    <location>
        <begin position="69"/>
        <end position="94"/>
    </location>
</feature>
<organism evidence="5 6">
    <name type="scientific">Petrolisthes manimaculis</name>
    <dbReference type="NCBI Taxonomy" id="1843537"/>
    <lineage>
        <taxon>Eukaryota</taxon>
        <taxon>Metazoa</taxon>
        <taxon>Ecdysozoa</taxon>
        <taxon>Arthropoda</taxon>
        <taxon>Crustacea</taxon>
        <taxon>Multicrustacea</taxon>
        <taxon>Malacostraca</taxon>
        <taxon>Eumalacostraca</taxon>
        <taxon>Eucarida</taxon>
        <taxon>Decapoda</taxon>
        <taxon>Pleocyemata</taxon>
        <taxon>Anomura</taxon>
        <taxon>Galatheoidea</taxon>
        <taxon>Porcellanidae</taxon>
        <taxon>Petrolisthes</taxon>
    </lineage>
</organism>
<dbReference type="InterPro" id="IPR003598">
    <property type="entry name" value="Ig_sub2"/>
</dbReference>
<evidence type="ECO:0000256" key="1">
    <source>
        <dbReference type="SAM" id="MobiDB-lite"/>
    </source>
</evidence>
<keyword evidence="2" id="KW-1133">Transmembrane helix</keyword>
<sequence length="547" mass="59109">GPSSVVVRGAQKLLTEGRQARLECEALGAHPSAVITWEKANRGGKSTLLKAKSRTAGNRTVSMVTMVPSAEDHGGPTHLSRRNPSVPKPPIHASSKLQVAYAPRVELRLGRNLEGRPITEAEDVYFECELSCNPPAKDVVWRKNGKVVEQDKKAGIIVSPRNLVLQMVRRSSAGNYTCTVTNNMGTTVSNVMPLAIRYLPVCSQGTQAVAVAEGEDVRLTCRVDAQPDENLHFTWYFNNTLDTVEVESHRVQVRKGHSFLDYTPRSARDYGTLSCWATNTVGTQADPCRFTVVEAGPPERVGSCVLVNLTLGTLEVGCTAGSDGGLRQRFVARVYAAPTHTLLVTLEEDEPRFHVMGLTPGQDYLITVTAVNAKGESPPEEIDAVRLKVAEKRMGDVSAPPVSPLVGAFLGLVGGFVLLLLAGIVLTRVCSTRCRCGQRGSSTTDKAHTSTQPKKVSSGAHLHDDDEEDEEDEDGPDVVKTANETAQLLEGQKGPEIVPARRPTSYTHTTVVVQPGRKEGCQLAPNGRGVYRDTGSPNHSDQHESFV</sequence>
<evidence type="ECO:0000313" key="6">
    <source>
        <dbReference type="Proteomes" id="UP001292094"/>
    </source>
</evidence>
<dbReference type="PANTHER" id="PTHR23278">
    <property type="entry name" value="SIDESTEP PROTEIN"/>
    <property type="match status" value="1"/>
</dbReference>
<gene>
    <name evidence="5" type="ORF">Pmani_019125</name>
</gene>
<dbReference type="EMBL" id="JAWZYT010001780">
    <property type="protein sequence ID" value="KAK4309229.1"/>
    <property type="molecule type" value="Genomic_DNA"/>
</dbReference>
<accession>A0AAE1U817</accession>
<dbReference type="InterPro" id="IPR036116">
    <property type="entry name" value="FN3_sf"/>
</dbReference>
<dbReference type="InterPro" id="IPR036179">
    <property type="entry name" value="Ig-like_dom_sf"/>
</dbReference>
<feature type="domain" description="Ig-like" evidence="3">
    <location>
        <begin position="103"/>
        <end position="189"/>
    </location>
</feature>
<dbReference type="SUPFAM" id="SSF49265">
    <property type="entry name" value="Fibronectin type III"/>
    <property type="match status" value="1"/>
</dbReference>
<keyword evidence="6" id="KW-1185">Reference proteome</keyword>
<feature type="domain" description="Ig-like" evidence="3">
    <location>
        <begin position="200"/>
        <end position="291"/>
    </location>
</feature>
<feature type="transmembrane region" description="Helical" evidence="2">
    <location>
        <begin position="405"/>
        <end position="426"/>
    </location>
</feature>
<feature type="domain" description="Fibronectin type-III" evidence="4">
    <location>
        <begin position="297"/>
        <end position="390"/>
    </location>
</feature>
<dbReference type="CDD" id="cd00063">
    <property type="entry name" value="FN3"/>
    <property type="match status" value="1"/>
</dbReference>
<dbReference type="SUPFAM" id="SSF48726">
    <property type="entry name" value="Immunoglobulin"/>
    <property type="match status" value="3"/>
</dbReference>
<dbReference type="InterPro" id="IPR003599">
    <property type="entry name" value="Ig_sub"/>
</dbReference>
<dbReference type="AlphaFoldDB" id="A0AAE1U817"/>
<reference evidence="5" key="1">
    <citation type="submission" date="2023-11" db="EMBL/GenBank/DDBJ databases">
        <title>Genome assemblies of two species of porcelain crab, Petrolisthes cinctipes and Petrolisthes manimaculis (Anomura: Porcellanidae).</title>
        <authorList>
            <person name="Angst P."/>
        </authorList>
    </citation>
    <scope>NUCLEOTIDE SEQUENCE</scope>
    <source>
        <strain evidence="5">PB745_02</strain>
        <tissue evidence="5">Gill</tissue>
    </source>
</reference>
<proteinExistence type="predicted"/>
<dbReference type="PANTHER" id="PTHR23278:SF19">
    <property type="entry name" value="OBSCURIN"/>
    <property type="match status" value="1"/>
</dbReference>
<feature type="compositionally biased region" description="Polar residues" evidence="1">
    <location>
        <begin position="439"/>
        <end position="455"/>
    </location>
</feature>
<name>A0AAE1U817_9EUCA</name>
<dbReference type="PROSITE" id="PS50853">
    <property type="entry name" value="FN3"/>
    <property type="match status" value="1"/>
</dbReference>
<evidence type="ECO:0000313" key="5">
    <source>
        <dbReference type="EMBL" id="KAK4309229.1"/>
    </source>
</evidence>
<dbReference type="SMART" id="SM00408">
    <property type="entry name" value="IGc2"/>
    <property type="match status" value="2"/>
</dbReference>
<dbReference type="PROSITE" id="PS50835">
    <property type="entry name" value="IG_LIKE"/>
    <property type="match status" value="3"/>
</dbReference>
<feature type="compositionally biased region" description="Acidic residues" evidence="1">
    <location>
        <begin position="465"/>
        <end position="476"/>
    </location>
</feature>
<dbReference type="Proteomes" id="UP001292094">
    <property type="component" value="Unassembled WGS sequence"/>
</dbReference>
<dbReference type="InterPro" id="IPR013783">
    <property type="entry name" value="Ig-like_fold"/>
</dbReference>
<dbReference type="Pfam" id="PF13895">
    <property type="entry name" value="Ig_2"/>
    <property type="match status" value="1"/>
</dbReference>
<keyword evidence="2" id="KW-0812">Transmembrane</keyword>
<dbReference type="SMART" id="SM00409">
    <property type="entry name" value="IG"/>
    <property type="match status" value="3"/>
</dbReference>
<feature type="region of interest" description="Disordered" evidence="1">
    <location>
        <begin position="435"/>
        <end position="547"/>
    </location>
</feature>
<keyword evidence="2" id="KW-0472">Membrane</keyword>
<protein>
    <recommendedName>
        <fullName evidence="7">Nephrin/kirre</fullName>
    </recommendedName>
</protein>
<dbReference type="InterPro" id="IPR007110">
    <property type="entry name" value="Ig-like_dom"/>
</dbReference>
<evidence type="ECO:0000259" key="3">
    <source>
        <dbReference type="PROSITE" id="PS50835"/>
    </source>
</evidence>
<dbReference type="CDD" id="cd00096">
    <property type="entry name" value="Ig"/>
    <property type="match status" value="1"/>
</dbReference>
<dbReference type="Gene3D" id="2.60.40.10">
    <property type="entry name" value="Immunoglobulins"/>
    <property type="match status" value="4"/>
</dbReference>
<evidence type="ECO:0008006" key="7">
    <source>
        <dbReference type="Google" id="ProtNLM"/>
    </source>
</evidence>
<comment type="caution">
    <text evidence="5">The sequence shown here is derived from an EMBL/GenBank/DDBJ whole genome shotgun (WGS) entry which is preliminary data.</text>
</comment>